<dbReference type="EMBL" id="JBHTKN010000011">
    <property type="protein sequence ID" value="MFD1043498.1"/>
    <property type="molecule type" value="Genomic_DNA"/>
</dbReference>
<gene>
    <name evidence="2" type="ORF">ACFQ2N_14190</name>
</gene>
<evidence type="ECO:0000313" key="2">
    <source>
        <dbReference type="EMBL" id="MFD1043498.1"/>
    </source>
</evidence>
<reference evidence="3" key="1">
    <citation type="journal article" date="2019" name="Int. J. Syst. Evol. Microbiol.">
        <title>The Global Catalogue of Microorganisms (GCM) 10K type strain sequencing project: providing services to taxonomists for standard genome sequencing and annotation.</title>
        <authorList>
            <consortium name="The Broad Institute Genomics Platform"/>
            <consortium name="The Broad Institute Genome Sequencing Center for Infectious Disease"/>
            <person name="Wu L."/>
            <person name="Ma J."/>
        </authorList>
    </citation>
    <scope>NUCLEOTIDE SEQUENCE [LARGE SCALE GENOMIC DNA]</scope>
    <source>
        <strain evidence="3">CCUG 55854</strain>
    </source>
</reference>
<keyword evidence="3" id="KW-1185">Reference proteome</keyword>
<dbReference type="PANTHER" id="PTHR38589">
    <property type="entry name" value="BLR0621 PROTEIN"/>
    <property type="match status" value="1"/>
</dbReference>
<dbReference type="RefSeq" id="WP_162378071.1">
    <property type="nucleotide sequence ID" value="NZ_JBHTKN010000011.1"/>
</dbReference>
<dbReference type="PANTHER" id="PTHR38589:SF1">
    <property type="entry name" value="BLR0621 PROTEIN"/>
    <property type="match status" value="1"/>
</dbReference>
<sequence>MPANPDATPRASRFAWPLLAALGLAWGIAALAGESAGNPSGSDDPLRGAQQLVLVTTDGWDDAQGMARRFERPDDAAPWTEVASFPVSIGRHGSAWGTGLHAAADVDDGPRKREGDGRSPAGVFALGTAFGYADAVASGLPYQAMTRDDWCMDVPASPHYNRIVDARQVGADAVAGSSEPMRLDLHRDGNPSYRLGFVIEHNPGNVPQGGSCIFAHLWRAPGEPTAGCTAMADADMEAMLEWLDADKAPRFVLLPRAQYARLATRWQLPAPAPAEPER</sequence>
<dbReference type="Proteomes" id="UP001597033">
    <property type="component" value="Unassembled WGS sequence"/>
</dbReference>
<name>A0ABW3M016_9GAMM</name>
<proteinExistence type="predicted"/>
<organism evidence="2 3">
    <name type="scientific">Pseudoxanthomonas kaohsiungensis</name>
    <dbReference type="NCBI Taxonomy" id="283923"/>
    <lineage>
        <taxon>Bacteria</taxon>
        <taxon>Pseudomonadati</taxon>
        <taxon>Pseudomonadota</taxon>
        <taxon>Gammaproteobacteria</taxon>
        <taxon>Lysobacterales</taxon>
        <taxon>Lysobacteraceae</taxon>
        <taxon>Pseudoxanthomonas</taxon>
    </lineage>
</organism>
<evidence type="ECO:0000259" key="1">
    <source>
        <dbReference type="Pfam" id="PF03734"/>
    </source>
</evidence>
<feature type="domain" description="L,D-TPase catalytic" evidence="1">
    <location>
        <begin position="81"/>
        <end position="245"/>
    </location>
</feature>
<dbReference type="InterPro" id="IPR005490">
    <property type="entry name" value="LD_TPept_cat_dom"/>
</dbReference>
<accession>A0ABW3M016</accession>
<dbReference type="Pfam" id="PF03734">
    <property type="entry name" value="YkuD"/>
    <property type="match status" value="1"/>
</dbReference>
<protein>
    <submittedName>
        <fullName evidence="2">L,D-transpeptidase</fullName>
    </submittedName>
</protein>
<comment type="caution">
    <text evidence="2">The sequence shown here is derived from an EMBL/GenBank/DDBJ whole genome shotgun (WGS) entry which is preliminary data.</text>
</comment>
<evidence type="ECO:0000313" key="3">
    <source>
        <dbReference type="Proteomes" id="UP001597033"/>
    </source>
</evidence>